<dbReference type="AlphaFoldDB" id="D8U4K9"/>
<dbReference type="SMART" id="SM00198">
    <property type="entry name" value="SCP"/>
    <property type="match status" value="1"/>
</dbReference>
<reference evidence="2 3" key="1">
    <citation type="journal article" date="2010" name="Science">
        <title>Genomic analysis of organismal complexity in the multicellular green alga Volvox carteri.</title>
        <authorList>
            <person name="Prochnik S.E."/>
            <person name="Umen J."/>
            <person name="Nedelcu A.M."/>
            <person name="Hallmann A."/>
            <person name="Miller S.M."/>
            <person name="Nishii I."/>
            <person name="Ferris P."/>
            <person name="Kuo A."/>
            <person name="Mitros T."/>
            <person name="Fritz-Laylin L.K."/>
            <person name="Hellsten U."/>
            <person name="Chapman J."/>
            <person name="Simakov O."/>
            <person name="Rensing S.A."/>
            <person name="Terry A."/>
            <person name="Pangilinan J."/>
            <person name="Kapitonov V."/>
            <person name="Jurka J."/>
            <person name="Salamov A."/>
            <person name="Shapiro H."/>
            <person name="Schmutz J."/>
            <person name="Grimwood J."/>
            <person name="Lindquist E."/>
            <person name="Lucas S."/>
            <person name="Grigoriev I.V."/>
            <person name="Schmitt R."/>
            <person name="Kirk D."/>
            <person name="Rokhsar D.S."/>
        </authorList>
    </citation>
    <scope>NUCLEOTIDE SEQUENCE [LARGE SCALE GENOMIC DNA]</scope>
    <source>
        <strain evidence="3">f. Nagariensis / Eve</strain>
    </source>
</reference>
<gene>
    <name evidence="2" type="ORF">VOLCADRAFT_94361</name>
</gene>
<accession>D8U4K9</accession>
<sequence length="189" mass="21094">MAERMGPSPHYSRKYSPRARAMDYLISAFTLRTEGSVPRRALQQTSAAYAQQSLDTHNYYRSRHQSTAPLRWSSTLEADAQAWANRCVFEHANNGATGQGENLAWGYSDAKSAIDAYYSEGAGYAYGVSQPADWYSVGHFTQVVWRSTTDLGCAVATCNGGQQFHVCRYYPPGNYVGEYAENVLPPIWH</sequence>
<dbReference type="eggNOG" id="KOG3017">
    <property type="taxonomic scope" value="Eukaryota"/>
</dbReference>
<dbReference type="PANTHER" id="PTHR10334">
    <property type="entry name" value="CYSTEINE-RICH SECRETORY PROTEIN-RELATED"/>
    <property type="match status" value="1"/>
</dbReference>
<dbReference type="InterPro" id="IPR001283">
    <property type="entry name" value="CRISP-related"/>
</dbReference>
<dbReference type="KEGG" id="vcn:VOLCADRAFT_94361"/>
<name>D8U4K9_VOLCA</name>
<protein>
    <recommendedName>
        <fullName evidence="1">SCP domain-containing protein</fullName>
    </recommendedName>
</protein>
<keyword evidence="3" id="KW-1185">Reference proteome</keyword>
<dbReference type="GO" id="GO:0005576">
    <property type="term" value="C:extracellular region"/>
    <property type="evidence" value="ECO:0007669"/>
    <property type="project" value="InterPro"/>
</dbReference>
<dbReference type="PROSITE" id="PS01009">
    <property type="entry name" value="CRISP_1"/>
    <property type="match status" value="1"/>
</dbReference>
<dbReference type="Pfam" id="PF00188">
    <property type="entry name" value="CAP"/>
    <property type="match status" value="1"/>
</dbReference>
<dbReference type="InterPro" id="IPR035940">
    <property type="entry name" value="CAP_sf"/>
</dbReference>
<dbReference type="FunCoup" id="D8U4K9">
    <property type="interactions" value="152"/>
</dbReference>
<dbReference type="InParanoid" id="D8U4K9"/>
<dbReference type="Proteomes" id="UP000001058">
    <property type="component" value="Unassembled WGS sequence"/>
</dbReference>
<feature type="domain" description="SCP" evidence="1">
    <location>
        <begin position="48"/>
        <end position="177"/>
    </location>
</feature>
<dbReference type="InterPro" id="IPR018244">
    <property type="entry name" value="Allrgn_V5/Tpx1_CS"/>
</dbReference>
<dbReference type="InterPro" id="IPR014044">
    <property type="entry name" value="CAP_dom"/>
</dbReference>
<dbReference type="SUPFAM" id="SSF55797">
    <property type="entry name" value="PR-1-like"/>
    <property type="match status" value="1"/>
</dbReference>
<dbReference type="PRINTS" id="PR00837">
    <property type="entry name" value="V5TPXLIKE"/>
</dbReference>
<dbReference type="OrthoDB" id="529132at2759"/>
<dbReference type="Gene3D" id="3.40.33.10">
    <property type="entry name" value="CAP"/>
    <property type="match status" value="1"/>
</dbReference>
<evidence type="ECO:0000313" key="3">
    <source>
        <dbReference type="Proteomes" id="UP000001058"/>
    </source>
</evidence>
<dbReference type="RefSeq" id="XP_002953584.1">
    <property type="nucleotide sequence ID" value="XM_002953538.1"/>
</dbReference>
<organism evidence="3">
    <name type="scientific">Volvox carteri f. nagariensis</name>
    <dbReference type="NCBI Taxonomy" id="3068"/>
    <lineage>
        <taxon>Eukaryota</taxon>
        <taxon>Viridiplantae</taxon>
        <taxon>Chlorophyta</taxon>
        <taxon>core chlorophytes</taxon>
        <taxon>Chlorophyceae</taxon>
        <taxon>CS clade</taxon>
        <taxon>Chlamydomonadales</taxon>
        <taxon>Volvocaceae</taxon>
        <taxon>Volvox</taxon>
    </lineage>
</organism>
<dbReference type="EMBL" id="GL378358">
    <property type="protein sequence ID" value="EFJ45208.1"/>
    <property type="molecule type" value="Genomic_DNA"/>
</dbReference>
<dbReference type="GeneID" id="9616307"/>
<evidence type="ECO:0000259" key="1">
    <source>
        <dbReference type="SMART" id="SM00198"/>
    </source>
</evidence>
<proteinExistence type="predicted"/>
<evidence type="ECO:0000313" key="2">
    <source>
        <dbReference type="EMBL" id="EFJ45208.1"/>
    </source>
</evidence>